<dbReference type="GO" id="GO:0016887">
    <property type="term" value="F:ATP hydrolysis activity"/>
    <property type="evidence" value="ECO:0007669"/>
    <property type="project" value="InterPro"/>
</dbReference>
<dbReference type="InterPro" id="IPR003439">
    <property type="entry name" value="ABC_transporter-like_ATP-bd"/>
</dbReference>
<evidence type="ECO:0000256" key="2">
    <source>
        <dbReference type="ARBA" id="ARBA00022840"/>
    </source>
</evidence>
<proteinExistence type="predicted"/>
<dbReference type="InterPro" id="IPR003593">
    <property type="entry name" value="AAA+_ATPase"/>
</dbReference>
<dbReference type="PANTHER" id="PTHR43790">
    <property type="entry name" value="CARBOHYDRATE TRANSPORT ATP-BINDING PROTEIN MG119-RELATED"/>
    <property type="match status" value="1"/>
</dbReference>
<feature type="domain" description="ABC transporter" evidence="4">
    <location>
        <begin position="52"/>
        <end position="292"/>
    </location>
</feature>
<dbReference type="InterPro" id="IPR017871">
    <property type="entry name" value="ABC_transporter-like_CS"/>
</dbReference>
<keyword evidence="1" id="KW-0547">Nucleotide-binding</keyword>
<accession>A0A1I1INH4</accession>
<dbReference type="InterPro" id="IPR050107">
    <property type="entry name" value="ABC_carbohydrate_import_ATPase"/>
</dbReference>
<evidence type="ECO:0000313" key="5">
    <source>
        <dbReference type="EMBL" id="SFC37784.1"/>
    </source>
</evidence>
<dbReference type="InterPro" id="IPR027417">
    <property type="entry name" value="P-loop_NTPase"/>
</dbReference>
<gene>
    <name evidence="5" type="ORF">SAMN04487968_10615</name>
</gene>
<evidence type="ECO:0000313" key="6">
    <source>
        <dbReference type="Proteomes" id="UP000198832"/>
    </source>
</evidence>
<dbReference type="RefSeq" id="WP_091122906.1">
    <property type="nucleotide sequence ID" value="NZ_FOLB01000006.1"/>
</dbReference>
<feature type="region of interest" description="Disordered" evidence="3">
    <location>
        <begin position="312"/>
        <end position="342"/>
    </location>
</feature>
<dbReference type="Proteomes" id="UP000198832">
    <property type="component" value="Unassembled WGS sequence"/>
</dbReference>
<dbReference type="Pfam" id="PF00005">
    <property type="entry name" value="ABC_tran"/>
    <property type="match status" value="1"/>
</dbReference>
<protein>
    <submittedName>
        <fullName evidence="5">Monosaccharide ABC transporter ATP-binding protein, CUT2 family (TC 3.A.1.2.-)</fullName>
    </submittedName>
</protein>
<dbReference type="OrthoDB" id="7875923at2"/>
<dbReference type="EMBL" id="FOLB01000006">
    <property type="protein sequence ID" value="SFC37784.1"/>
    <property type="molecule type" value="Genomic_DNA"/>
</dbReference>
<dbReference type="STRING" id="574651.SAMN04487968_10615"/>
<feature type="compositionally biased region" description="Basic and acidic residues" evidence="3">
    <location>
        <begin position="315"/>
        <end position="334"/>
    </location>
</feature>
<dbReference type="GO" id="GO:0005524">
    <property type="term" value="F:ATP binding"/>
    <property type="evidence" value="ECO:0007669"/>
    <property type="project" value="UniProtKB-KW"/>
</dbReference>
<dbReference type="CDD" id="cd03216">
    <property type="entry name" value="ABC_Carb_Monos_I"/>
    <property type="match status" value="1"/>
</dbReference>
<keyword evidence="6" id="KW-1185">Reference proteome</keyword>
<dbReference type="PROSITE" id="PS00211">
    <property type="entry name" value="ABC_TRANSPORTER_1"/>
    <property type="match status" value="1"/>
</dbReference>
<keyword evidence="2 5" id="KW-0067">ATP-binding</keyword>
<reference evidence="5 6" key="1">
    <citation type="submission" date="2016-10" db="EMBL/GenBank/DDBJ databases">
        <authorList>
            <person name="de Groot N.N."/>
        </authorList>
    </citation>
    <scope>NUCLEOTIDE SEQUENCE [LARGE SCALE GENOMIC DNA]</scope>
    <source>
        <strain evidence="5 6">CGMCC 1.7056</strain>
    </source>
</reference>
<dbReference type="PANTHER" id="PTHR43790:SF8">
    <property type="entry name" value="SUGAR ABC TRANSPORTER ATP-BINDING PROTEIN"/>
    <property type="match status" value="1"/>
</dbReference>
<dbReference type="SUPFAM" id="SSF52540">
    <property type="entry name" value="P-loop containing nucleoside triphosphate hydrolases"/>
    <property type="match status" value="1"/>
</dbReference>
<organism evidence="5 6">
    <name type="scientific">Nocardioides terrae</name>
    <dbReference type="NCBI Taxonomy" id="574651"/>
    <lineage>
        <taxon>Bacteria</taxon>
        <taxon>Bacillati</taxon>
        <taxon>Actinomycetota</taxon>
        <taxon>Actinomycetes</taxon>
        <taxon>Propionibacteriales</taxon>
        <taxon>Nocardioidaceae</taxon>
        <taxon>Nocardioides</taxon>
    </lineage>
</organism>
<name>A0A1I1INH4_9ACTN</name>
<evidence type="ECO:0000256" key="1">
    <source>
        <dbReference type="ARBA" id="ARBA00022741"/>
    </source>
</evidence>
<sequence length="342" mass="36744">MSTPTSGGTDERVSATGKRVGRAAREWATAQARAEAEAARGNALPSPGTPIIEVTDLGKSYGRVIALRGVTTSVRAGEVTCVLGDNGAGKSTFIKILAGAHRHSEGTFEVDGVEQHLDSPRDALTLGIATVYQDLAVVPLMPVWRNFFLGSEPVRGRGPLRRLDREFMKRTTRDELLKMGIDLRDVDQPIGTLSGGERQCVAIARAVYFGARVLILDEPTAALGVKQSGVVLKYIAKARERGLGVVFITHNPHHAYPVGDRFMLLRRGRSIGDYAKSEITLDELTSMMAGGAELESLAHELARDMGDSSPVVAELKADVEGDHEADREADHVADAEPDVESP</sequence>
<dbReference type="AlphaFoldDB" id="A0A1I1INH4"/>
<dbReference type="PROSITE" id="PS50893">
    <property type="entry name" value="ABC_TRANSPORTER_2"/>
    <property type="match status" value="1"/>
</dbReference>
<dbReference type="SMART" id="SM00382">
    <property type="entry name" value="AAA"/>
    <property type="match status" value="1"/>
</dbReference>
<evidence type="ECO:0000256" key="3">
    <source>
        <dbReference type="SAM" id="MobiDB-lite"/>
    </source>
</evidence>
<evidence type="ECO:0000259" key="4">
    <source>
        <dbReference type="PROSITE" id="PS50893"/>
    </source>
</evidence>
<feature type="region of interest" description="Disordered" evidence="3">
    <location>
        <begin position="1"/>
        <end position="28"/>
    </location>
</feature>
<dbReference type="Gene3D" id="3.40.50.300">
    <property type="entry name" value="P-loop containing nucleotide triphosphate hydrolases"/>
    <property type="match status" value="1"/>
</dbReference>